<evidence type="ECO:0000313" key="9">
    <source>
        <dbReference type="WBParaSite" id="MCOS_0000943101-mRNA-1"/>
    </source>
</evidence>
<evidence type="ECO:0000256" key="1">
    <source>
        <dbReference type="ARBA" id="ARBA00005696"/>
    </source>
</evidence>
<keyword evidence="4" id="KW-0833">Ubl conjugation pathway</keyword>
<dbReference type="AlphaFoldDB" id="A0A0R3UNP6"/>
<accession>A0A0R3UNP6</accession>
<dbReference type="WBParaSite" id="MCOS_0000943101-mRNA-1">
    <property type="protein sequence ID" value="MCOS_0000943101-mRNA-1"/>
    <property type="gene ID" value="MCOS_0000943101"/>
</dbReference>
<sequence>MESGVLTATEYNASVRQFHEAIQREYTADVWKIESVGNSPTLELVCYTSRGGTSTASSPARLEYRTVYNDAYAVPVLLFRGSFHDGSQVPISYFWQCFSKRADRQNQAQQEMWSVVSQTEHRPSGVPYFMLHPCRTRELMTTVNPPDVLSYIKFWLSFIARYFDIYVPPSITT</sequence>
<evidence type="ECO:0000313" key="8">
    <source>
        <dbReference type="Proteomes" id="UP000267029"/>
    </source>
</evidence>
<dbReference type="OrthoDB" id="4089664at2759"/>
<dbReference type="GO" id="GO:0061651">
    <property type="term" value="F:Atg12 conjugating enzyme activity"/>
    <property type="evidence" value="ECO:0007669"/>
    <property type="project" value="TreeGrafter"/>
</dbReference>
<name>A0A0R3UNP6_MESCO</name>
<dbReference type="STRING" id="53468.A0A0R3UNP6"/>
<dbReference type="EMBL" id="UXSR01005722">
    <property type="protein sequence ID" value="VDD83429.1"/>
    <property type="molecule type" value="Genomic_DNA"/>
</dbReference>
<dbReference type="GO" id="GO:0000045">
    <property type="term" value="P:autophagosome assembly"/>
    <property type="evidence" value="ECO:0007669"/>
    <property type="project" value="TreeGrafter"/>
</dbReference>
<reference evidence="9" key="1">
    <citation type="submission" date="2017-02" db="UniProtKB">
        <authorList>
            <consortium name="WormBaseParasite"/>
        </authorList>
    </citation>
    <scope>IDENTIFICATION</scope>
</reference>
<keyword evidence="8" id="KW-1185">Reference proteome</keyword>
<dbReference type="GO" id="GO:0000422">
    <property type="term" value="P:autophagy of mitochondrion"/>
    <property type="evidence" value="ECO:0007669"/>
    <property type="project" value="TreeGrafter"/>
</dbReference>
<keyword evidence="5" id="KW-0072">Autophagy</keyword>
<gene>
    <name evidence="7" type="ORF">MCOS_LOCUS9432</name>
</gene>
<dbReference type="GO" id="GO:0032446">
    <property type="term" value="P:protein modification by small protein conjugation"/>
    <property type="evidence" value="ECO:0007669"/>
    <property type="project" value="TreeGrafter"/>
</dbReference>
<keyword evidence="3" id="KW-0808">Transferase</keyword>
<reference evidence="7 8" key="2">
    <citation type="submission" date="2018-10" db="EMBL/GenBank/DDBJ databases">
        <authorList>
            <consortium name="Pathogen Informatics"/>
        </authorList>
    </citation>
    <scope>NUCLEOTIDE SEQUENCE [LARGE SCALE GENOMIC DNA]</scope>
</reference>
<comment type="similarity">
    <text evidence="1">Belongs to the ATG10 family.</text>
</comment>
<dbReference type="Proteomes" id="UP000267029">
    <property type="component" value="Unassembled WGS sequence"/>
</dbReference>
<evidence type="ECO:0000313" key="7">
    <source>
        <dbReference type="EMBL" id="VDD83429.1"/>
    </source>
</evidence>
<dbReference type="PANTHER" id="PTHR14957">
    <property type="entry name" value="UBIQUITIN-LIKE-CONJUGATING ENZYME ATG10"/>
    <property type="match status" value="1"/>
</dbReference>
<dbReference type="Pfam" id="PF03987">
    <property type="entry name" value="Autophagy_act_C"/>
    <property type="match status" value="1"/>
</dbReference>
<evidence type="ECO:0000256" key="6">
    <source>
        <dbReference type="ARBA" id="ARBA00029833"/>
    </source>
</evidence>
<evidence type="ECO:0000256" key="3">
    <source>
        <dbReference type="ARBA" id="ARBA00022679"/>
    </source>
</evidence>
<organism evidence="9">
    <name type="scientific">Mesocestoides corti</name>
    <name type="common">Flatworm</name>
    <dbReference type="NCBI Taxonomy" id="53468"/>
    <lineage>
        <taxon>Eukaryota</taxon>
        <taxon>Metazoa</taxon>
        <taxon>Spiralia</taxon>
        <taxon>Lophotrochozoa</taxon>
        <taxon>Platyhelminthes</taxon>
        <taxon>Cestoda</taxon>
        <taxon>Eucestoda</taxon>
        <taxon>Cyclophyllidea</taxon>
        <taxon>Mesocestoididae</taxon>
        <taxon>Mesocestoides</taxon>
    </lineage>
</organism>
<proteinExistence type="inferred from homology"/>
<dbReference type="PANTHER" id="PTHR14957:SF1">
    <property type="entry name" value="UBIQUITIN-LIKE-CONJUGATING ENZYME ATG10"/>
    <property type="match status" value="1"/>
</dbReference>
<evidence type="ECO:0000256" key="5">
    <source>
        <dbReference type="ARBA" id="ARBA00023006"/>
    </source>
</evidence>
<evidence type="ECO:0000256" key="4">
    <source>
        <dbReference type="ARBA" id="ARBA00022786"/>
    </source>
</evidence>
<protein>
    <recommendedName>
        <fullName evidence="2">Ubiquitin-like-conjugating enzyme ATG10</fullName>
    </recommendedName>
    <alternativeName>
        <fullName evidence="6">Autophagy-related protein 10</fullName>
    </alternativeName>
</protein>
<dbReference type="Gene3D" id="3.30.1460.50">
    <property type="match status" value="1"/>
</dbReference>
<dbReference type="InterPro" id="IPR007135">
    <property type="entry name" value="Atg3/Atg10"/>
</dbReference>
<evidence type="ECO:0000256" key="2">
    <source>
        <dbReference type="ARBA" id="ARBA00021099"/>
    </source>
</evidence>
<dbReference type="GO" id="GO:0005829">
    <property type="term" value="C:cytosol"/>
    <property type="evidence" value="ECO:0007669"/>
    <property type="project" value="TreeGrafter"/>
</dbReference>